<proteinExistence type="predicted"/>
<sequence length="324" mass="35413">MIISPIAGSQNGAEALAETLRNPMRKYPDRSDARFEDHLILPSVAPGFKIDASSSVFTIGSCFARNVEEALIERGVSVPTASFSAAQDKIPGRPNRVLNQYNPGTMLQCVENVFGKKIEGGIYDAGRDKLKKQYVDSLLSTGGAPTSLNRVNERRAEIDQLYTDGLAASETVVITLGLIESWLDLEAGIYLNEMPPAKLVRSNASQFEFRRLGVSECERLVSAMVELLNRDKRRNIVLTVSPVPLQVTFAGGDATTANGFSKAVLRVVAETVSNNFDMVDYFPSYEAVTTSGFRSFGEDNVHVRPATVQRVVNHMVDQYLEGAA</sequence>
<evidence type="ECO:0000313" key="2">
    <source>
        <dbReference type="EMBL" id="SMX29720.1"/>
    </source>
</evidence>
<accession>A0A238JGB1</accession>
<keyword evidence="3" id="KW-1185">Reference proteome</keyword>
<dbReference type="AlphaFoldDB" id="A0A238JGB1"/>
<evidence type="ECO:0000259" key="1">
    <source>
        <dbReference type="Pfam" id="PF08885"/>
    </source>
</evidence>
<dbReference type="InterPro" id="IPR014982">
    <property type="entry name" value="GSCFA"/>
</dbReference>
<reference evidence="3" key="1">
    <citation type="submission" date="2017-05" db="EMBL/GenBank/DDBJ databases">
        <authorList>
            <person name="Rodrigo-Torres L."/>
            <person name="Arahal R. D."/>
            <person name="Lucena T."/>
        </authorList>
    </citation>
    <scope>NUCLEOTIDE SEQUENCE [LARGE SCALE GENOMIC DNA]</scope>
    <source>
        <strain evidence="3">CECT 8649</strain>
    </source>
</reference>
<dbReference type="Proteomes" id="UP000225972">
    <property type="component" value="Unassembled WGS sequence"/>
</dbReference>
<dbReference type="OrthoDB" id="369216at2"/>
<evidence type="ECO:0000313" key="3">
    <source>
        <dbReference type="Proteomes" id="UP000225972"/>
    </source>
</evidence>
<dbReference type="EMBL" id="FXXP01000003">
    <property type="protein sequence ID" value="SMX29720.1"/>
    <property type="molecule type" value="Genomic_DNA"/>
</dbReference>
<dbReference type="Pfam" id="PF08885">
    <property type="entry name" value="GSCFA"/>
    <property type="match status" value="1"/>
</dbReference>
<name>A0A238JGB1_9RHOB</name>
<feature type="domain" description="GSCFA" evidence="1">
    <location>
        <begin position="56"/>
        <end position="314"/>
    </location>
</feature>
<organism evidence="2 3">
    <name type="scientific">Pelagimonas phthalicica</name>
    <dbReference type="NCBI Taxonomy" id="1037362"/>
    <lineage>
        <taxon>Bacteria</taxon>
        <taxon>Pseudomonadati</taxon>
        <taxon>Pseudomonadota</taxon>
        <taxon>Alphaproteobacteria</taxon>
        <taxon>Rhodobacterales</taxon>
        <taxon>Roseobacteraceae</taxon>
        <taxon>Pelagimonas</taxon>
    </lineage>
</organism>
<dbReference type="RefSeq" id="WP_133840868.1">
    <property type="nucleotide sequence ID" value="NZ_FXXP01000003.1"/>
</dbReference>
<protein>
    <submittedName>
        <fullName evidence="2">GSCFA family protein</fullName>
    </submittedName>
</protein>
<gene>
    <name evidence="2" type="ORF">TRP8649_03859</name>
</gene>